<keyword evidence="4" id="KW-1185">Reference proteome</keyword>
<proteinExistence type="predicted"/>
<feature type="compositionally biased region" description="Gly residues" evidence="1">
    <location>
        <begin position="15"/>
        <end position="28"/>
    </location>
</feature>
<name>A0ABD1CLB7_CULPP</name>
<evidence type="ECO:0000256" key="1">
    <source>
        <dbReference type="SAM" id="MobiDB-lite"/>
    </source>
</evidence>
<feature type="region of interest" description="Disordered" evidence="1">
    <location>
        <begin position="1"/>
        <end position="30"/>
    </location>
</feature>
<gene>
    <name evidence="3" type="ORF">pipiens_016505</name>
</gene>
<organism evidence="3 4">
    <name type="scientific">Culex pipiens pipiens</name>
    <name type="common">Northern house mosquito</name>
    <dbReference type="NCBI Taxonomy" id="38569"/>
    <lineage>
        <taxon>Eukaryota</taxon>
        <taxon>Metazoa</taxon>
        <taxon>Ecdysozoa</taxon>
        <taxon>Arthropoda</taxon>
        <taxon>Hexapoda</taxon>
        <taxon>Insecta</taxon>
        <taxon>Pterygota</taxon>
        <taxon>Neoptera</taxon>
        <taxon>Endopterygota</taxon>
        <taxon>Diptera</taxon>
        <taxon>Nematocera</taxon>
        <taxon>Culicoidea</taxon>
        <taxon>Culicidae</taxon>
        <taxon>Culicinae</taxon>
        <taxon>Culicini</taxon>
        <taxon>Culex</taxon>
        <taxon>Culex</taxon>
    </lineage>
</organism>
<sequence>MIKSEIGCSSSGKPRPGGGSSASGGAAGKMGSRRIFTPQFKLQVLDSYRNDSDCKGNQAVLAVVLEQVQCCRWRASLRSAAWLVPAGGGQAALAMRDEIDHQRRSAIVVAVRFVAALPSPACRRRSVRDRARYCRSSQYRIARRACRRAWPAAGGAGGVAQLLAVLLAPSGGGGLAADRVVRDQHLACRWVSSWLHLLDPFFLLGAIVAVDLRHHRQFAVASGTANCLLRRPPPDSLLVGDLAAVQVEQGAPADLLLGFQFGEDSSAELVPIRSGSTVLLDEGEQGGGIPNPFAAEELRGSRVGLVPASWAAVLKWLGTIQFTLLRDMI</sequence>
<dbReference type="AlphaFoldDB" id="A0ABD1CLB7"/>
<evidence type="ECO:0000313" key="4">
    <source>
        <dbReference type="Proteomes" id="UP001562425"/>
    </source>
</evidence>
<reference evidence="3 4" key="1">
    <citation type="submission" date="2024-05" db="EMBL/GenBank/DDBJ databases">
        <title>Culex pipiens pipiens assembly and annotation.</title>
        <authorList>
            <person name="Alout H."/>
            <person name="Durand T."/>
        </authorList>
    </citation>
    <scope>NUCLEOTIDE SEQUENCE [LARGE SCALE GENOMIC DNA]</scope>
    <source>
        <strain evidence="3">HA-2024</strain>
        <tissue evidence="3">Whole body</tissue>
    </source>
</reference>
<dbReference type="Gene3D" id="1.10.10.60">
    <property type="entry name" value="Homeodomain-like"/>
    <property type="match status" value="1"/>
</dbReference>
<dbReference type="InterPro" id="IPR018586">
    <property type="entry name" value="Brinker_DNA-bd"/>
</dbReference>
<protein>
    <recommendedName>
        <fullName evidence="2">Brinker DNA-binding domain-containing protein</fullName>
    </recommendedName>
</protein>
<comment type="caution">
    <text evidence="3">The sequence shown here is derived from an EMBL/GenBank/DDBJ whole genome shotgun (WGS) entry which is preliminary data.</text>
</comment>
<accession>A0ABD1CLB7</accession>
<dbReference type="Pfam" id="PF09607">
    <property type="entry name" value="BrkDBD"/>
    <property type="match status" value="1"/>
</dbReference>
<dbReference type="Proteomes" id="UP001562425">
    <property type="component" value="Unassembled WGS sequence"/>
</dbReference>
<evidence type="ECO:0000259" key="2">
    <source>
        <dbReference type="Pfam" id="PF09607"/>
    </source>
</evidence>
<evidence type="ECO:0000313" key="3">
    <source>
        <dbReference type="EMBL" id="KAL1377070.1"/>
    </source>
</evidence>
<dbReference type="EMBL" id="JBEHCU010011206">
    <property type="protein sequence ID" value="KAL1377070.1"/>
    <property type="molecule type" value="Genomic_DNA"/>
</dbReference>
<feature type="domain" description="Brinker DNA-binding" evidence="2">
    <location>
        <begin position="31"/>
        <end position="62"/>
    </location>
</feature>